<organism evidence="2 3">
    <name type="scientific">Penicillium atrosanguineum</name>
    <dbReference type="NCBI Taxonomy" id="1132637"/>
    <lineage>
        <taxon>Eukaryota</taxon>
        <taxon>Fungi</taxon>
        <taxon>Dikarya</taxon>
        <taxon>Ascomycota</taxon>
        <taxon>Pezizomycotina</taxon>
        <taxon>Eurotiomycetes</taxon>
        <taxon>Eurotiomycetidae</taxon>
        <taxon>Eurotiales</taxon>
        <taxon>Aspergillaceae</taxon>
        <taxon>Penicillium</taxon>
    </lineage>
</organism>
<dbReference type="AlphaFoldDB" id="A0A9W9PQ22"/>
<dbReference type="Proteomes" id="UP001147746">
    <property type="component" value="Unassembled WGS sequence"/>
</dbReference>
<comment type="caution">
    <text evidence="2">The sequence shown here is derived from an EMBL/GenBank/DDBJ whole genome shotgun (WGS) entry which is preliminary data.</text>
</comment>
<dbReference type="InterPro" id="IPR029226">
    <property type="entry name" value="Ecp2-like"/>
</dbReference>
<proteinExistence type="predicted"/>
<feature type="domain" description="Ecp2 effector protein-like" evidence="1">
    <location>
        <begin position="24"/>
        <end position="70"/>
    </location>
</feature>
<dbReference type="EMBL" id="JAPZBO010000009">
    <property type="protein sequence ID" value="KAJ5302552.1"/>
    <property type="molecule type" value="Genomic_DNA"/>
</dbReference>
<sequence>MRRHLPHHIFSNGHVLKGWLVDWCKFVTGKGRKGNVNFDIGAQDAVDIINDFIKKFGGSVKVGLAPRVRCNVKDA</sequence>
<dbReference type="Pfam" id="PF14856">
    <property type="entry name" value="Hce2"/>
    <property type="match status" value="1"/>
</dbReference>
<reference evidence="2" key="1">
    <citation type="submission" date="2022-12" db="EMBL/GenBank/DDBJ databases">
        <authorList>
            <person name="Petersen C."/>
        </authorList>
    </citation>
    <scope>NUCLEOTIDE SEQUENCE</scope>
    <source>
        <strain evidence="2">IBT 21472</strain>
    </source>
</reference>
<gene>
    <name evidence="2" type="ORF">N7476_009351</name>
</gene>
<accession>A0A9W9PQ22</accession>
<evidence type="ECO:0000313" key="3">
    <source>
        <dbReference type="Proteomes" id="UP001147746"/>
    </source>
</evidence>
<reference evidence="2" key="2">
    <citation type="journal article" date="2023" name="IMA Fungus">
        <title>Comparative genomic study of the Penicillium genus elucidates a diverse pangenome and 15 lateral gene transfer events.</title>
        <authorList>
            <person name="Petersen C."/>
            <person name="Sorensen T."/>
            <person name="Nielsen M.R."/>
            <person name="Sondergaard T.E."/>
            <person name="Sorensen J.L."/>
            <person name="Fitzpatrick D.A."/>
            <person name="Frisvad J.C."/>
            <person name="Nielsen K.L."/>
        </authorList>
    </citation>
    <scope>NUCLEOTIDE SEQUENCE</scope>
    <source>
        <strain evidence="2">IBT 21472</strain>
    </source>
</reference>
<name>A0A9W9PQ22_9EURO</name>
<evidence type="ECO:0000313" key="2">
    <source>
        <dbReference type="EMBL" id="KAJ5302552.1"/>
    </source>
</evidence>
<evidence type="ECO:0000259" key="1">
    <source>
        <dbReference type="Pfam" id="PF14856"/>
    </source>
</evidence>
<protein>
    <recommendedName>
        <fullName evidence="1">Ecp2 effector protein-like domain-containing protein</fullName>
    </recommendedName>
</protein>
<keyword evidence="3" id="KW-1185">Reference proteome</keyword>